<dbReference type="PANTHER" id="PTHR23416:SF23">
    <property type="entry name" value="ACETYLTRANSFERASE C18B11.09C-RELATED"/>
    <property type="match status" value="1"/>
</dbReference>
<evidence type="ECO:0000313" key="4">
    <source>
        <dbReference type="Proteomes" id="UP001165089"/>
    </source>
</evidence>
<gene>
    <name evidence="3" type="ORF">GETHPA_22010</name>
</gene>
<evidence type="ECO:0008006" key="5">
    <source>
        <dbReference type="Google" id="ProtNLM"/>
    </source>
</evidence>
<protein>
    <recommendedName>
        <fullName evidence="5">Acetyltransferase</fullName>
    </recommendedName>
</protein>
<name>A0ABQ5Q7R5_9BACT</name>
<evidence type="ECO:0000256" key="1">
    <source>
        <dbReference type="ARBA" id="ARBA00007274"/>
    </source>
</evidence>
<dbReference type="SUPFAM" id="SSF51161">
    <property type="entry name" value="Trimeric LpxA-like enzymes"/>
    <property type="match status" value="1"/>
</dbReference>
<evidence type="ECO:0000256" key="2">
    <source>
        <dbReference type="ARBA" id="ARBA00022679"/>
    </source>
</evidence>
<comment type="caution">
    <text evidence="3">The sequence shown here is derived from an EMBL/GenBank/DDBJ whole genome shotgun (WGS) entry which is preliminary data.</text>
</comment>
<dbReference type="Pfam" id="PF00132">
    <property type="entry name" value="Hexapep"/>
    <property type="match status" value="1"/>
</dbReference>
<dbReference type="PANTHER" id="PTHR23416">
    <property type="entry name" value="SIALIC ACID SYNTHASE-RELATED"/>
    <property type="match status" value="1"/>
</dbReference>
<dbReference type="RefSeq" id="WP_285726116.1">
    <property type="nucleotide sequence ID" value="NZ_BSDD01000004.1"/>
</dbReference>
<comment type="similarity">
    <text evidence="1">Belongs to the transferase hexapeptide repeat family.</text>
</comment>
<dbReference type="EMBL" id="BSDD01000004">
    <property type="protein sequence ID" value="GLH70668.1"/>
    <property type="molecule type" value="Genomic_DNA"/>
</dbReference>
<sequence length="221" mass="24718">MNIGWIKALRFSEIRYDQWRRSVGALPQEDMDRLRRRERMHRALTFLRAMVRLPISILRGVGHGVAILDEFDRLHFSPLRKVRRGMDCVIDRQTWLVNGHSIRMGDFVKLSAFSTIMAGEKAKVEIGANTIIGPGVVIVAFNHGTEPNGIPMRYQDYKDEESNSIVIGADVWIGANVVVLPGSRIGDGSIIGAGTVLKGTLPPGTLAYGETKDRLRMVPRR</sequence>
<dbReference type="CDD" id="cd04647">
    <property type="entry name" value="LbH_MAT_like"/>
    <property type="match status" value="1"/>
</dbReference>
<proteinExistence type="inferred from homology"/>
<accession>A0ABQ5Q7R5</accession>
<dbReference type="Proteomes" id="UP001165089">
    <property type="component" value="Unassembled WGS sequence"/>
</dbReference>
<keyword evidence="2" id="KW-0808">Transferase</keyword>
<organism evidence="3 4">
    <name type="scientific">Geothrix rubra</name>
    <dbReference type="NCBI Taxonomy" id="2927977"/>
    <lineage>
        <taxon>Bacteria</taxon>
        <taxon>Pseudomonadati</taxon>
        <taxon>Acidobacteriota</taxon>
        <taxon>Holophagae</taxon>
        <taxon>Holophagales</taxon>
        <taxon>Holophagaceae</taxon>
        <taxon>Geothrix</taxon>
    </lineage>
</organism>
<dbReference type="InterPro" id="IPR011004">
    <property type="entry name" value="Trimer_LpxA-like_sf"/>
</dbReference>
<keyword evidence="4" id="KW-1185">Reference proteome</keyword>
<dbReference type="InterPro" id="IPR001451">
    <property type="entry name" value="Hexapep"/>
</dbReference>
<dbReference type="InterPro" id="IPR051159">
    <property type="entry name" value="Hexapeptide_acetyltransf"/>
</dbReference>
<evidence type="ECO:0000313" key="3">
    <source>
        <dbReference type="EMBL" id="GLH70668.1"/>
    </source>
</evidence>
<dbReference type="Gene3D" id="2.160.10.10">
    <property type="entry name" value="Hexapeptide repeat proteins"/>
    <property type="match status" value="1"/>
</dbReference>
<reference evidence="3 4" key="1">
    <citation type="journal article" date="2023" name="Antonie Van Leeuwenhoek">
        <title>Mesoterricola silvestris gen. nov., sp. nov., Mesoterricola sediminis sp. nov., Geothrix oryzae sp. nov., Geothrix edaphica sp. nov., Geothrix rubra sp. nov., and Geothrix limicola sp. nov., six novel members of Acidobacteriota isolated from soils.</title>
        <authorList>
            <person name="Itoh H."/>
            <person name="Sugisawa Y."/>
            <person name="Mise K."/>
            <person name="Xu Z."/>
            <person name="Kuniyasu M."/>
            <person name="Ushijima N."/>
            <person name="Kawano K."/>
            <person name="Kobayashi E."/>
            <person name="Shiratori Y."/>
            <person name="Masuda Y."/>
            <person name="Senoo K."/>
        </authorList>
    </citation>
    <scope>NUCLEOTIDE SEQUENCE [LARGE SCALE GENOMIC DNA]</scope>
    <source>
        <strain evidence="3 4">Red803</strain>
    </source>
</reference>